<dbReference type="InterPro" id="IPR006311">
    <property type="entry name" value="TAT_signal"/>
</dbReference>
<feature type="chain" id="PRO_5045468521" evidence="5">
    <location>
        <begin position="23"/>
        <end position="424"/>
    </location>
</feature>
<feature type="compositionally biased region" description="Low complexity" evidence="4">
    <location>
        <begin position="24"/>
        <end position="36"/>
    </location>
</feature>
<evidence type="ECO:0000256" key="3">
    <source>
        <dbReference type="ARBA" id="ARBA00022729"/>
    </source>
</evidence>
<name>A0ABM6PMU1_9MICO</name>
<proteinExistence type="inferred from homology"/>
<dbReference type="Gene3D" id="3.40.190.10">
    <property type="entry name" value="Periplasmic binding protein-like II"/>
    <property type="match status" value="2"/>
</dbReference>
<keyword evidence="2" id="KW-0813">Transport</keyword>
<organism evidence="6 7">
    <name type="scientific">Dermabacter jinjuensis</name>
    <dbReference type="NCBI Taxonomy" id="1667168"/>
    <lineage>
        <taxon>Bacteria</taxon>
        <taxon>Bacillati</taxon>
        <taxon>Actinomycetota</taxon>
        <taxon>Actinomycetes</taxon>
        <taxon>Micrococcales</taxon>
        <taxon>Dermabacteraceae</taxon>
        <taxon>Dermabacter</taxon>
    </lineage>
</organism>
<dbReference type="Proteomes" id="UP000815698">
    <property type="component" value="Chromosome"/>
</dbReference>
<sequence length="424" mass="43991">MKIRRKTFLAASAATIGATALAACGGDKSGSNSSGASDGGASGDESKAPERADADLVIWTDEKKANSLKDAAAKWGEANGMTVAVQIVATDPQANFITANQAGNGPDMILAAHDWIGNLIQNSAITPVQLSAKATEAIDEIGMKAATYEGQVYGLPYAVETLVLYSNNALTDVPEPKTIEELVEAGKASGAEDILSLPIGEEGDAYHMEPLYTSGGGYLFGRTAEGDADPSDIGVGKEGSIAAGEKLKELGAEGVLKTSITGENSIARFTDGKAAYLISGPWALADIQKAGMDYTMSAIPGFEGMNPAEPFAGVNLFFVAANGKNAVNAQTFIQSIAEDSTVIEEMFPINPLPPVNKEIQEKLAGEHPDMIKNAEFASKALPMPAIPAMAAVWQPLGIAQANIVKGADPKDAMESAGEQIKSQI</sequence>
<keyword evidence="3 5" id="KW-0732">Signal</keyword>
<accession>A0ABM6PMU1</accession>
<evidence type="ECO:0000256" key="2">
    <source>
        <dbReference type="ARBA" id="ARBA00022448"/>
    </source>
</evidence>
<evidence type="ECO:0000256" key="5">
    <source>
        <dbReference type="SAM" id="SignalP"/>
    </source>
</evidence>
<evidence type="ECO:0000256" key="4">
    <source>
        <dbReference type="SAM" id="MobiDB-lite"/>
    </source>
</evidence>
<dbReference type="PROSITE" id="PS51257">
    <property type="entry name" value="PROKAR_LIPOPROTEIN"/>
    <property type="match status" value="1"/>
</dbReference>
<dbReference type="PANTHER" id="PTHR30061:SF50">
    <property type="entry name" value="MALTOSE_MALTODEXTRIN-BINDING PERIPLASMIC PROTEIN"/>
    <property type="match status" value="1"/>
</dbReference>
<dbReference type="PANTHER" id="PTHR30061">
    <property type="entry name" value="MALTOSE-BINDING PERIPLASMIC PROTEIN"/>
    <property type="match status" value="1"/>
</dbReference>
<evidence type="ECO:0000256" key="1">
    <source>
        <dbReference type="ARBA" id="ARBA00008520"/>
    </source>
</evidence>
<dbReference type="SUPFAM" id="SSF53850">
    <property type="entry name" value="Periplasmic binding protein-like II"/>
    <property type="match status" value="1"/>
</dbReference>
<dbReference type="PROSITE" id="PS51318">
    <property type="entry name" value="TAT"/>
    <property type="match status" value="1"/>
</dbReference>
<dbReference type="Pfam" id="PF13416">
    <property type="entry name" value="SBP_bac_8"/>
    <property type="match status" value="1"/>
</dbReference>
<feature type="region of interest" description="Disordered" evidence="4">
    <location>
        <begin position="24"/>
        <end position="52"/>
    </location>
</feature>
<gene>
    <name evidence="6" type="ORF">COP05_06825</name>
</gene>
<dbReference type="RefSeq" id="WP_096883083.1">
    <property type="nucleotide sequence ID" value="NZ_CP023482.1"/>
</dbReference>
<protein>
    <submittedName>
        <fullName evidence="6">Maltose ABC transporter substrate-binding protein</fullName>
    </submittedName>
</protein>
<evidence type="ECO:0000313" key="6">
    <source>
        <dbReference type="EMBL" id="ATH96826.1"/>
    </source>
</evidence>
<comment type="similarity">
    <text evidence="1">Belongs to the bacterial solute-binding protein 1 family.</text>
</comment>
<dbReference type="EMBL" id="CP023482">
    <property type="protein sequence ID" value="ATH96826.1"/>
    <property type="molecule type" value="Genomic_DNA"/>
</dbReference>
<reference evidence="6 7" key="1">
    <citation type="journal article" date="2016" name="Int. J. Syst. Evol. Microbiol.">
        <title>Dermabacter jinjuensis sp. nov., a novel species of the genus Dermabacter isolated from a clinical specimen.</title>
        <authorList>
            <person name="Park Y.K."/>
            <person name="Lee K.M."/>
            <person name="Lee W.K."/>
            <person name="Cho M.J."/>
            <person name="Lee H.S."/>
            <person name="Cho Y.G."/>
            <person name="Lee Y.C."/>
            <person name="Lee W.K."/>
            <person name="Seong W.K."/>
            <person name="Hwang K.J."/>
        </authorList>
    </citation>
    <scope>NUCLEOTIDE SEQUENCE [LARGE SCALE GENOMIC DNA]</scope>
    <source>
        <strain evidence="6 7">32T</strain>
    </source>
</reference>
<evidence type="ECO:0000313" key="7">
    <source>
        <dbReference type="Proteomes" id="UP000815698"/>
    </source>
</evidence>
<dbReference type="InterPro" id="IPR006059">
    <property type="entry name" value="SBP"/>
</dbReference>
<feature type="signal peptide" evidence="5">
    <location>
        <begin position="1"/>
        <end position="22"/>
    </location>
</feature>
<keyword evidence="7" id="KW-1185">Reference proteome</keyword>